<organism evidence="3 4">
    <name type="scientific">Cotesia glomerata</name>
    <name type="common">Lepidopteran parasitic wasp</name>
    <name type="synonym">Apanteles glomeratus</name>
    <dbReference type="NCBI Taxonomy" id="32391"/>
    <lineage>
        <taxon>Eukaryota</taxon>
        <taxon>Metazoa</taxon>
        <taxon>Ecdysozoa</taxon>
        <taxon>Arthropoda</taxon>
        <taxon>Hexapoda</taxon>
        <taxon>Insecta</taxon>
        <taxon>Pterygota</taxon>
        <taxon>Neoptera</taxon>
        <taxon>Endopterygota</taxon>
        <taxon>Hymenoptera</taxon>
        <taxon>Apocrita</taxon>
        <taxon>Ichneumonoidea</taxon>
        <taxon>Braconidae</taxon>
        <taxon>Microgastrinae</taxon>
        <taxon>Cotesia</taxon>
    </lineage>
</organism>
<dbReference type="EMBL" id="JAHXZJ010002982">
    <property type="protein sequence ID" value="KAH0534535.1"/>
    <property type="molecule type" value="Genomic_DNA"/>
</dbReference>
<feature type="signal peptide" evidence="2">
    <location>
        <begin position="1"/>
        <end position="22"/>
    </location>
</feature>
<feature type="compositionally biased region" description="Polar residues" evidence="1">
    <location>
        <begin position="88"/>
        <end position="104"/>
    </location>
</feature>
<proteinExistence type="predicted"/>
<feature type="region of interest" description="Disordered" evidence="1">
    <location>
        <begin position="63"/>
        <end position="107"/>
    </location>
</feature>
<name>A0AAV7HRP1_COTGL</name>
<feature type="chain" id="PRO_5043787292" evidence="2">
    <location>
        <begin position="23"/>
        <end position="188"/>
    </location>
</feature>
<keyword evidence="4" id="KW-1185">Reference proteome</keyword>
<evidence type="ECO:0000256" key="1">
    <source>
        <dbReference type="SAM" id="MobiDB-lite"/>
    </source>
</evidence>
<sequence>MTSTKFIVVLLLITVNAICSEACSRESKPEPKPAPLKAVAPCNCQCPKPTPCPVMTTSRPIYNPAQFSKSQQPPQNSKPFSYQPPAYNPNSNSTPAQSPNSEYNPLTPPIYSGYYPDYQYPNYPSYPGNVPPFSGSHENEEPKNPQPSNNEAVKPIATPIGFGFEVIKTQHNRTEKGWSKHTSSGHTW</sequence>
<dbReference type="Proteomes" id="UP000826195">
    <property type="component" value="Unassembled WGS sequence"/>
</dbReference>
<evidence type="ECO:0000256" key="2">
    <source>
        <dbReference type="SAM" id="SignalP"/>
    </source>
</evidence>
<feature type="compositionally biased region" description="Polar residues" evidence="1">
    <location>
        <begin position="63"/>
        <end position="80"/>
    </location>
</feature>
<keyword evidence="2" id="KW-0732">Signal</keyword>
<comment type="caution">
    <text evidence="3">The sequence shown here is derived from an EMBL/GenBank/DDBJ whole genome shotgun (WGS) entry which is preliminary data.</text>
</comment>
<protein>
    <submittedName>
        <fullName evidence="3">Uncharacterized protein</fullName>
    </submittedName>
</protein>
<accession>A0AAV7HRP1</accession>
<evidence type="ECO:0000313" key="3">
    <source>
        <dbReference type="EMBL" id="KAH0534535.1"/>
    </source>
</evidence>
<evidence type="ECO:0000313" key="4">
    <source>
        <dbReference type="Proteomes" id="UP000826195"/>
    </source>
</evidence>
<dbReference type="AlphaFoldDB" id="A0AAV7HRP1"/>
<gene>
    <name evidence="3" type="ORF">KQX54_004944</name>
</gene>
<feature type="region of interest" description="Disordered" evidence="1">
    <location>
        <begin position="126"/>
        <end position="154"/>
    </location>
</feature>
<reference evidence="3 4" key="1">
    <citation type="journal article" date="2021" name="J. Hered.">
        <title>A chromosome-level genome assembly of the parasitoid wasp, Cotesia glomerata (Hymenoptera: Braconidae).</title>
        <authorList>
            <person name="Pinto B.J."/>
            <person name="Weis J.J."/>
            <person name="Gamble T."/>
            <person name="Ode P.J."/>
            <person name="Paul R."/>
            <person name="Zaspel J.M."/>
        </authorList>
    </citation>
    <scope>NUCLEOTIDE SEQUENCE [LARGE SCALE GENOMIC DNA]</scope>
    <source>
        <strain evidence="3">CgM1</strain>
    </source>
</reference>